<dbReference type="EnsemblMetazoa" id="XM_014392208.1">
    <property type="protein sequence ID" value="XP_014247694.1"/>
    <property type="gene ID" value="LOC106665638"/>
</dbReference>
<evidence type="ECO:0000256" key="3">
    <source>
        <dbReference type="ARBA" id="ARBA00022946"/>
    </source>
</evidence>
<dbReference type="OMA" id="NWDHTWV"/>
<reference evidence="9" key="1">
    <citation type="submission" date="2022-01" db="UniProtKB">
        <authorList>
            <consortium name="EnsemblMetazoa"/>
        </authorList>
    </citation>
    <scope>IDENTIFICATION</scope>
</reference>
<sequence>MSWINLLSPSQLFSSSKSIFNQFNAIAANVISTRLASKKAGGSSKNKKGKPRPKHRRIRYQDGRYVQKGTMLVTQNTLRFHPGLNVGIGKNLTLFAMEAGKVLVTCEKTNLDVEHSVVKRMYDGRTLENLYKKHFHVIPAEQHFRFKRIG</sequence>
<name>A0A8I6RMH0_CIMLE</name>
<comment type="subcellular location">
    <subcellularLocation>
        <location evidence="1">Mitochondrion</location>
    </subcellularLocation>
</comment>
<protein>
    <recommendedName>
        <fullName evidence="7">Large ribosomal subunit protein bL27m</fullName>
    </recommendedName>
    <alternativeName>
        <fullName evidence="8">39S ribosomal protein L27, mitochondrial</fullName>
    </alternativeName>
</protein>
<dbReference type="FunFam" id="2.40.50.100:FF:000031">
    <property type="entry name" value="39S ribosomal protein L27, mitochondrial"/>
    <property type="match status" value="1"/>
</dbReference>
<dbReference type="Proteomes" id="UP000494040">
    <property type="component" value="Unassembled WGS sequence"/>
</dbReference>
<evidence type="ECO:0000256" key="4">
    <source>
        <dbReference type="ARBA" id="ARBA00022980"/>
    </source>
</evidence>
<dbReference type="GO" id="GO:0006412">
    <property type="term" value="P:translation"/>
    <property type="evidence" value="ECO:0007669"/>
    <property type="project" value="InterPro"/>
</dbReference>
<dbReference type="GO" id="GO:0005762">
    <property type="term" value="C:mitochondrial large ribosomal subunit"/>
    <property type="evidence" value="ECO:0007669"/>
    <property type="project" value="TreeGrafter"/>
</dbReference>
<dbReference type="AlphaFoldDB" id="A0A8I6RMH0"/>
<dbReference type="RefSeq" id="XP_014247693.1">
    <property type="nucleotide sequence ID" value="XM_014392207.1"/>
</dbReference>
<evidence type="ECO:0000256" key="7">
    <source>
        <dbReference type="ARBA" id="ARBA00035267"/>
    </source>
</evidence>
<organism evidence="9 10">
    <name type="scientific">Cimex lectularius</name>
    <name type="common">Bed bug</name>
    <name type="synonym">Acanthia lectularia</name>
    <dbReference type="NCBI Taxonomy" id="79782"/>
    <lineage>
        <taxon>Eukaryota</taxon>
        <taxon>Metazoa</taxon>
        <taxon>Ecdysozoa</taxon>
        <taxon>Arthropoda</taxon>
        <taxon>Hexapoda</taxon>
        <taxon>Insecta</taxon>
        <taxon>Pterygota</taxon>
        <taxon>Neoptera</taxon>
        <taxon>Paraneoptera</taxon>
        <taxon>Hemiptera</taxon>
        <taxon>Heteroptera</taxon>
        <taxon>Panheteroptera</taxon>
        <taxon>Cimicomorpha</taxon>
        <taxon>Cimicidae</taxon>
        <taxon>Cimex</taxon>
    </lineage>
</organism>
<dbReference type="KEGG" id="clec:106665638"/>
<dbReference type="CTD" id="51264"/>
<proteinExistence type="inferred from homology"/>
<evidence type="ECO:0000256" key="8">
    <source>
        <dbReference type="ARBA" id="ARBA00076963"/>
    </source>
</evidence>
<keyword evidence="4" id="KW-0689">Ribosomal protein</keyword>
<evidence type="ECO:0000256" key="1">
    <source>
        <dbReference type="ARBA" id="ARBA00004173"/>
    </source>
</evidence>
<accession>A0A8I6RMH0</accession>
<dbReference type="GO" id="GO:0003735">
    <property type="term" value="F:structural constituent of ribosome"/>
    <property type="evidence" value="ECO:0007669"/>
    <property type="project" value="InterPro"/>
</dbReference>
<dbReference type="SUPFAM" id="SSF110324">
    <property type="entry name" value="Ribosomal L27 protein-like"/>
    <property type="match status" value="1"/>
</dbReference>
<keyword evidence="3" id="KW-0809">Transit peptide</keyword>
<dbReference type="PANTHER" id="PTHR15893">
    <property type="entry name" value="RIBOSOMAL PROTEIN L27"/>
    <property type="match status" value="1"/>
</dbReference>
<dbReference type="GeneID" id="106665638"/>
<dbReference type="GO" id="GO:0005743">
    <property type="term" value="C:mitochondrial inner membrane"/>
    <property type="evidence" value="ECO:0007669"/>
    <property type="project" value="UniProtKB-ARBA"/>
</dbReference>
<evidence type="ECO:0000313" key="10">
    <source>
        <dbReference type="Proteomes" id="UP000494040"/>
    </source>
</evidence>
<comment type="similarity">
    <text evidence="2">Belongs to the bacterial ribosomal protein bL27 family.</text>
</comment>
<dbReference type="RefSeq" id="XP_014247694.1">
    <property type="nucleotide sequence ID" value="XM_014392208.1"/>
</dbReference>
<dbReference type="PANTHER" id="PTHR15893:SF0">
    <property type="entry name" value="LARGE RIBOSOMAL SUBUNIT PROTEIN BL27M"/>
    <property type="match status" value="1"/>
</dbReference>
<dbReference type="EnsemblMetazoa" id="XM_014392207.1">
    <property type="protein sequence ID" value="XP_014247693.1"/>
    <property type="gene ID" value="LOC106665638"/>
</dbReference>
<evidence type="ECO:0000256" key="5">
    <source>
        <dbReference type="ARBA" id="ARBA00023128"/>
    </source>
</evidence>
<keyword evidence="5" id="KW-0496">Mitochondrion</keyword>
<dbReference type="Gene3D" id="2.40.50.100">
    <property type="match status" value="1"/>
</dbReference>
<keyword evidence="10" id="KW-1185">Reference proteome</keyword>
<evidence type="ECO:0000256" key="6">
    <source>
        <dbReference type="ARBA" id="ARBA00023274"/>
    </source>
</evidence>
<evidence type="ECO:0000313" key="9">
    <source>
        <dbReference type="EnsemblMetazoa" id="XP_014247694.1"/>
    </source>
</evidence>
<dbReference type="OrthoDB" id="1867012at2759"/>
<evidence type="ECO:0000256" key="2">
    <source>
        <dbReference type="ARBA" id="ARBA00010797"/>
    </source>
</evidence>
<dbReference type="InterPro" id="IPR001684">
    <property type="entry name" value="Ribosomal_bL27"/>
</dbReference>
<keyword evidence="6" id="KW-0687">Ribonucleoprotein</keyword>
<dbReference type="Pfam" id="PF01016">
    <property type="entry name" value="Ribosomal_L27"/>
    <property type="match status" value="1"/>
</dbReference>